<reference evidence="1" key="1">
    <citation type="submission" date="2018-08" db="EMBL/GenBank/DDBJ databases">
        <authorList>
            <person name="Rossello M."/>
        </authorList>
    </citation>
    <scope>NUCLEOTIDE SEQUENCE [LARGE SCALE GENOMIC DNA]</scope>
    <source>
        <strain evidence="1">cv. Chinese Spring</strain>
    </source>
</reference>
<dbReference type="Gramene" id="TraesMAC3A03G01463930.1">
    <property type="protein sequence ID" value="TraesMAC3A03G01463930.1.CDS1"/>
    <property type="gene ID" value="TraesMAC3A03G01463930"/>
</dbReference>
<dbReference type="Gramene" id="TraesNOR3A03G01486710.1">
    <property type="protein sequence ID" value="TraesNOR3A03G01486710.1.CDS1"/>
    <property type="gene ID" value="TraesNOR3A03G01486710"/>
</dbReference>
<evidence type="ECO:0000313" key="2">
    <source>
        <dbReference type="Proteomes" id="UP000019116"/>
    </source>
</evidence>
<organism evidence="1">
    <name type="scientific">Triticum aestivum</name>
    <name type="common">Wheat</name>
    <dbReference type="NCBI Taxonomy" id="4565"/>
    <lineage>
        <taxon>Eukaryota</taxon>
        <taxon>Viridiplantae</taxon>
        <taxon>Streptophyta</taxon>
        <taxon>Embryophyta</taxon>
        <taxon>Tracheophyta</taxon>
        <taxon>Spermatophyta</taxon>
        <taxon>Magnoliopsida</taxon>
        <taxon>Liliopsida</taxon>
        <taxon>Poales</taxon>
        <taxon>Poaceae</taxon>
        <taxon>BOP clade</taxon>
        <taxon>Pooideae</taxon>
        <taxon>Triticodae</taxon>
        <taxon>Triticeae</taxon>
        <taxon>Triticinae</taxon>
        <taxon>Triticum</taxon>
    </lineage>
</organism>
<dbReference type="Gramene" id="TraesJAG3A03G01474590.1">
    <property type="protein sequence ID" value="TraesJAG3A03G01474590.1.CDS1"/>
    <property type="gene ID" value="TraesJAG3A03G01474590"/>
</dbReference>
<dbReference type="Proteomes" id="UP000019116">
    <property type="component" value="Chromosome 3A"/>
</dbReference>
<dbReference type="EnsemblPlants" id="TraesCS3A02G368900.1">
    <property type="protein sequence ID" value="TraesCS3A02G368900.1.cds1"/>
    <property type="gene ID" value="TraesCS3A02G368900"/>
</dbReference>
<dbReference type="Gramene" id="TraesROB_scaffold_101459_01G000200.1">
    <property type="protein sequence ID" value="TraesROB_scaffold_101459_01G000200.1"/>
    <property type="gene ID" value="TraesROB_scaffold_101459_01G000200"/>
</dbReference>
<dbReference type="Gramene" id="TraesCLE_scaffold_002532_01G000100.1">
    <property type="protein sequence ID" value="TraesCLE_scaffold_002532_01G000100.1"/>
    <property type="gene ID" value="TraesCLE_scaffold_002532_01G000100"/>
</dbReference>
<keyword evidence="2" id="KW-1185">Reference proteome</keyword>
<accession>A0A3B6EQJ7</accession>
<dbReference type="OrthoDB" id="682412at2759"/>
<reference evidence="1" key="2">
    <citation type="submission" date="2018-10" db="UniProtKB">
        <authorList>
            <consortium name="EnsemblPlants"/>
        </authorList>
    </citation>
    <scope>IDENTIFICATION</scope>
</reference>
<name>A0A3B6EQJ7_WHEAT</name>
<sequence length="76" mass="8630">MVKSWWDELLTSNAQPVKTLSSLLLLVGWEIWTEMNAHVFKSKVAPVAIITRNVKDEVSLWAIAGDKYSSNVMPRE</sequence>
<protein>
    <submittedName>
        <fullName evidence="1">Uncharacterized protein</fullName>
    </submittedName>
</protein>
<dbReference type="Gramene" id="TraesWEE_scaffold_004304_01G000200.1">
    <property type="protein sequence ID" value="TraesWEE_scaffold_004304_01G000200.1"/>
    <property type="gene ID" value="TraesWEE_scaffold_004304_01G000200"/>
</dbReference>
<evidence type="ECO:0000313" key="1">
    <source>
        <dbReference type="EnsemblPlants" id="TraesCS3A02G368900.1.cds1"/>
    </source>
</evidence>
<dbReference type="Gramene" id="TraesCS3A03G0875500.1">
    <property type="protein sequence ID" value="TraesCS3A03G0875500.1.CDS1"/>
    <property type="gene ID" value="TraesCS3A03G0875500"/>
</dbReference>
<dbReference type="AlphaFoldDB" id="A0A3B6EQJ7"/>
<dbReference type="STRING" id="4565.A0A3B6EQJ7"/>
<proteinExistence type="predicted"/>
<dbReference type="Gramene" id="TraesCS3A02G368900.1">
    <property type="protein sequence ID" value="TraesCS3A02G368900.1.cds1"/>
    <property type="gene ID" value="TraesCS3A02G368900"/>
</dbReference>
<dbReference type="Gramene" id="TraesSYM3A03G01488560.1">
    <property type="protein sequence ID" value="TraesSYM3A03G01488560.1.CDS1"/>
    <property type="gene ID" value="TraesSYM3A03G01488560"/>
</dbReference>